<keyword evidence="7 16" id="KW-0418">Kinase</keyword>
<sequence>MMHRIITCTWFLYLLVLLISTRSNTKIAAAWSDYDEFFDKCPPTSCSKDGPQIRFPYRLSTSPPSCGAIGMELSCSGNDTILQLPNIGTCKVLDIFYSEGLIKVDLGEAFSFCEYQKVSSINFTTAVYQIPWFDTTSENMISCTADLVNKSDYPFNYYDGPVTCFSNSSQLVYFADGRESLQGLPSFCTVLLNNISLPIHYLDEKDIDHKSNESVYVTLTWFVHGITEKCIACEGAGKNCAGGNSFCPHHSPNMKLIGVISSTTLVLLLLLVALPCYISRRTARKKHLRQEELLAVHCKTANRYAFSEIKKMTNRFKDKLGQGGYGSVFKGELPNGIQVAVKVLERSITNSDGRDFINEVATIGTIHHFNVVRLLGFSSEGSRHALVYEFMPNGSLDKYITSKSSCRPGEMHQMEILLNIAIGVANGIKYLHEGCIHRILHFDIKPHNILLDHNLNPKIADFGLAKLCSKDRSEVTVTVAKGTIGYMAPEVYSKNFGNVSYKSDVYSFGMLILKMVIGEKNLIPDLESNSEVYYPELIYEKLVNGEDLESVMEVEPTEADIKKKLIIVAFWCIQWNPAERPHMGKVVQMLGSDLQTLEIPPKPFVS</sequence>
<evidence type="ECO:0000256" key="3">
    <source>
        <dbReference type="ARBA" id="ARBA00022679"/>
    </source>
</evidence>
<evidence type="ECO:0000256" key="12">
    <source>
        <dbReference type="PROSITE-ProRule" id="PRU10141"/>
    </source>
</evidence>
<keyword evidence="11" id="KW-0325">Glycoprotein</keyword>
<evidence type="ECO:0000256" key="1">
    <source>
        <dbReference type="ARBA" id="ARBA00004479"/>
    </source>
</evidence>
<keyword evidence="3" id="KW-0808">Transferase</keyword>
<evidence type="ECO:0000256" key="7">
    <source>
        <dbReference type="ARBA" id="ARBA00022777"/>
    </source>
</evidence>
<feature type="signal peptide" evidence="14">
    <location>
        <begin position="1"/>
        <end position="23"/>
    </location>
</feature>
<reference evidence="16" key="1">
    <citation type="submission" date="2022-08" db="EMBL/GenBank/DDBJ databases">
        <authorList>
            <person name="Marques A."/>
        </authorList>
    </citation>
    <scope>NUCLEOTIDE SEQUENCE</scope>
    <source>
        <strain evidence="16">RhyPub2mFocal</strain>
        <tissue evidence="16">Leaves</tissue>
    </source>
</reference>
<accession>A0AAV8FBX8</accession>
<evidence type="ECO:0000313" key="16">
    <source>
        <dbReference type="EMBL" id="KAJ4788596.1"/>
    </source>
</evidence>
<comment type="caution">
    <text evidence="16">The sequence shown here is derived from an EMBL/GenBank/DDBJ whole genome shotgun (WGS) entry which is preliminary data.</text>
</comment>
<dbReference type="SUPFAM" id="SSF56112">
    <property type="entry name" value="Protein kinase-like (PK-like)"/>
    <property type="match status" value="1"/>
</dbReference>
<evidence type="ECO:0000256" key="6">
    <source>
        <dbReference type="ARBA" id="ARBA00022741"/>
    </source>
</evidence>
<dbReference type="InterPro" id="IPR008271">
    <property type="entry name" value="Ser/Thr_kinase_AS"/>
</dbReference>
<dbReference type="Gene3D" id="3.30.200.20">
    <property type="entry name" value="Phosphorylase Kinase, domain 1"/>
    <property type="match status" value="1"/>
</dbReference>
<feature type="binding site" evidence="12">
    <location>
        <position position="342"/>
    </location>
    <ligand>
        <name>ATP</name>
        <dbReference type="ChEBI" id="CHEBI:30616"/>
    </ligand>
</feature>
<comment type="subcellular location">
    <subcellularLocation>
        <location evidence="1">Membrane</location>
        <topology evidence="1">Single-pass type I membrane protein</topology>
    </subcellularLocation>
</comment>
<keyword evidence="8 12" id="KW-0067">ATP-binding</keyword>
<dbReference type="GO" id="GO:0016020">
    <property type="term" value="C:membrane"/>
    <property type="evidence" value="ECO:0007669"/>
    <property type="project" value="UniProtKB-SubCell"/>
</dbReference>
<dbReference type="InterPro" id="IPR017441">
    <property type="entry name" value="Protein_kinase_ATP_BS"/>
</dbReference>
<dbReference type="FunFam" id="1.10.510.10:FF:000590">
    <property type="entry name" value="PR5-like receptor kinase"/>
    <property type="match status" value="1"/>
</dbReference>
<keyword evidence="10 13" id="KW-0472">Membrane</keyword>
<dbReference type="Gene3D" id="1.10.510.10">
    <property type="entry name" value="Transferase(Phosphotransferase) domain 1"/>
    <property type="match status" value="1"/>
</dbReference>
<keyword evidence="5 14" id="KW-0732">Signal</keyword>
<name>A0AAV8FBX8_9POAL</name>
<dbReference type="InterPro" id="IPR011009">
    <property type="entry name" value="Kinase-like_dom_sf"/>
</dbReference>
<dbReference type="Pfam" id="PF07714">
    <property type="entry name" value="PK_Tyr_Ser-Thr"/>
    <property type="match status" value="1"/>
</dbReference>
<evidence type="ECO:0000256" key="8">
    <source>
        <dbReference type="ARBA" id="ARBA00022840"/>
    </source>
</evidence>
<protein>
    <submittedName>
        <fullName evidence="16">Protein kinase family protein</fullName>
    </submittedName>
</protein>
<evidence type="ECO:0000259" key="15">
    <source>
        <dbReference type="PROSITE" id="PS50011"/>
    </source>
</evidence>
<keyword evidence="6 12" id="KW-0547">Nucleotide-binding</keyword>
<organism evidence="16 17">
    <name type="scientific">Rhynchospora pubera</name>
    <dbReference type="NCBI Taxonomy" id="906938"/>
    <lineage>
        <taxon>Eukaryota</taxon>
        <taxon>Viridiplantae</taxon>
        <taxon>Streptophyta</taxon>
        <taxon>Embryophyta</taxon>
        <taxon>Tracheophyta</taxon>
        <taxon>Spermatophyta</taxon>
        <taxon>Magnoliopsida</taxon>
        <taxon>Liliopsida</taxon>
        <taxon>Poales</taxon>
        <taxon>Cyperaceae</taxon>
        <taxon>Cyperoideae</taxon>
        <taxon>Rhynchosporeae</taxon>
        <taxon>Rhynchospora</taxon>
    </lineage>
</organism>
<dbReference type="GO" id="GO:0004674">
    <property type="term" value="F:protein serine/threonine kinase activity"/>
    <property type="evidence" value="ECO:0007669"/>
    <property type="project" value="UniProtKB-KW"/>
</dbReference>
<dbReference type="InterPro" id="IPR001245">
    <property type="entry name" value="Ser-Thr/Tyr_kinase_cat_dom"/>
</dbReference>
<dbReference type="GO" id="GO:0005524">
    <property type="term" value="F:ATP binding"/>
    <property type="evidence" value="ECO:0007669"/>
    <property type="project" value="UniProtKB-UniRule"/>
</dbReference>
<evidence type="ECO:0000256" key="13">
    <source>
        <dbReference type="SAM" id="Phobius"/>
    </source>
</evidence>
<dbReference type="PROSITE" id="PS00108">
    <property type="entry name" value="PROTEIN_KINASE_ST"/>
    <property type="match status" value="1"/>
</dbReference>
<dbReference type="Proteomes" id="UP001140206">
    <property type="component" value="Chromosome 2"/>
</dbReference>
<dbReference type="InterPro" id="IPR025287">
    <property type="entry name" value="WAK_GUB"/>
</dbReference>
<evidence type="ECO:0000256" key="2">
    <source>
        <dbReference type="ARBA" id="ARBA00022527"/>
    </source>
</evidence>
<evidence type="ECO:0000256" key="14">
    <source>
        <dbReference type="SAM" id="SignalP"/>
    </source>
</evidence>
<evidence type="ECO:0000256" key="4">
    <source>
        <dbReference type="ARBA" id="ARBA00022692"/>
    </source>
</evidence>
<dbReference type="Pfam" id="PF13947">
    <property type="entry name" value="GUB_WAK_bind"/>
    <property type="match status" value="1"/>
</dbReference>
<keyword evidence="4 13" id="KW-0812">Transmembrane</keyword>
<feature type="chain" id="PRO_5043742704" evidence="14">
    <location>
        <begin position="24"/>
        <end position="606"/>
    </location>
</feature>
<dbReference type="InterPro" id="IPR000719">
    <property type="entry name" value="Prot_kinase_dom"/>
</dbReference>
<keyword evidence="2" id="KW-0723">Serine/threonine-protein kinase</keyword>
<proteinExistence type="predicted"/>
<feature type="domain" description="Protein kinase" evidence="15">
    <location>
        <begin position="314"/>
        <end position="605"/>
    </location>
</feature>
<dbReference type="EMBL" id="JAMFTS010000002">
    <property type="protein sequence ID" value="KAJ4788596.1"/>
    <property type="molecule type" value="Genomic_DNA"/>
</dbReference>
<evidence type="ECO:0000256" key="10">
    <source>
        <dbReference type="ARBA" id="ARBA00023136"/>
    </source>
</evidence>
<keyword evidence="9 13" id="KW-1133">Transmembrane helix</keyword>
<dbReference type="GO" id="GO:0030247">
    <property type="term" value="F:polysaccharide binding"/>
    <property type="evidence" value="ECO:0007669"/>
    <property type="project" value="InterPro"/>
</dbReference>
<dbReference type="SMART" id="SM00220">
    <property type="entry name" value="S_TKc"/>
    <property type="match status" value="1"/>
</dbReference>
<dbReference type="AlphaFoldDB" id="A0AAV8FBX8"/>
<feature type="transmembrane region" description="Helical" evidence="13">
    <location>
        <begin position="256"/>
        <end position="278"/>
    </location>
</feature>
<dbReference type="PANTHER" id="PTHR27009">
    <property type="entry name" value="RUST RESISTANCE KINASE LR10-RELATED"/>
    <property type="match status" value="1"/>
</dbReference>
<evidence type="ECO:0000256" key="9">
    <source>
        <dbReference type="ARBA" id="ARBA00022989"/>
    </source>
</evidence>
<evidence type="ECO:0000313" key="17">
    <source>
        <dbReference type="Proteomes" id="UP001140206"/>
    </source>
</evidence>
<gene>
    <name evidence="16" type="ORF">LUZ62_039842</name>
</gene>
<dbReference type="PROSITE" id="PS00107">
    <property type="entry name" value="PROTEIN_KINASE_ATP"/>
    <property type="match status" value="1"/>
</dbReference>
<dbReference type="PROSITE" id="PS50011">
    <property type="entry name" value="PROTEIN_KINASE_DOM"/>
    <property type="match status" value="1"/>
</dbReference>
<dbReference type="FunFam" id="3.30.200.20:FF:000178">
    <property type="entry name" value="serine/threonine-protein kinase PBS1-like"/>
    <property type="match status" value="1"/>
</dbReference>
<evidence type="ECO:0000256" key="11">
    <source>
        <dbReference type="ARBA" id="ARBA00023180"/>
    </source>
</evidence>
<keyword evidence="17" id="KW-1185">Reference proteome</keyword>
<dbReference type="InterPro" id="IPR045874">
    <property type="entry name" value="LRK10/LRL21-25-like"/>
</dbReference>
<evidence type="ECO:0000256" key="5">
    <source>
        <dbReference type="ARBA" id="ARBA00022729"/>
    </source>
</evidence>